<evidence type="ECO:0000256" key="4">
    <source>
        <dbReference type="PROSITE-ProRule" id="PRU00192"/>
    </source>
</evidence>
<feature type="domain" description="SH2" evidence="6">
    <location>
        <begin position="25"/>
        <end position="126"/>
    </location>
</feature>
<evidence type="ECO:0000259" key="6">
    <source>
        <dbReference type="PROSITE" id="PS50001"/>
    </source>
</evidence>
<evidence type="ECO:0000313" key="8">
    <source>
        <dbReference type="EMBL" id="RNA44929.1"/>
    </source>
</evidence>
<dbReference type="PROSITE" id="PS50002">
    <property type="entry name" value="SH3"/>
    <property type="match status" value="2"/>
</dbReference>
<organism evidence="8 9">
    <name type="scientific">Brachionus plicatilis</name>
    <name type="common">Marine rotifer</name>
    <name type="synonym">Brachionus muelleri</name>
    <dbReference type="NCBI Taxonomy" id="10195"/>
    <lineage>
        <taxon>Eukaryota</taxon>
        <taxon>Metazoa</taxon>
        <taxon>Spiralia</taxon>
        <taxon>Gnathifera</taxon>
        <taxon>Rotifera</taxon>
        <taxon>Eurotatoria</taxon>
        <taxon>Monogononta</taxon>
        <taxon>Pseudotrocha</taxon>
        <taxon>Ploima</taxon>
        <taxon>Brachionidae</taxon>
        <taxon>Brachionus</taxon>
    </lineage>
</organism>
<sequence>MSQDPLTACSNENGFTFDPNDEVSYYYGDLSRDEVKTVLDEASIGTFLIRDSTKDIDQKVLCVKEGPKSINSYKIIHRCTDDHKIQKDSHVFYIYGKEDCLFSSIPSILEFYSNHYLNQSPLIKPAFYHKKCIAMYDFTENGDPNEDLYFKKDEILSIIEYTQGENWWKASNESGKVGLVPVPLIRRLKPNEWPDIKKRIVPSKLEVNQPIIHSQKNSTDEESNYSNEKNEKCPFDARVIEDYTPSPYEHSCISLKKGQIVTVLEMRSMGKWFGQNQSNGNKGLFPFNRVEMIDD</sequence>
<reference evidence="8 9" key="1">
    <citation type="journal article" date="2018" name="Sci. Rep.">
        <title>Genomic signatures of local adaptation to the degree of environmental predictability in rotifers.</title>
        <authorList>
            <person name="Franch-Gras L."/>
            <person name="Hahn C."/>
            <person name="Garcia-Roger E.M."/>
            <person name="Carmona M.J."/>
            <person name="Serra M."/>
            <person name="Gomez A."/>
        </authorList>
    </citation>
    <scope>NUCLEOTIDE SEQUENCE [LARGE SCALE GENOMIC DNA]</scope>
    <source>
        <strain evidence="8">HYR1</strain>
    </source>
</reference>
<protein>
    <submittedName>
        <fullName evidence="8">Adapter molecule Crk</fullName>
    </submittedName>
</protein>
<keyword evidence="2 3" id="KW-0727">SH2 domain</keyword>
<dbReference type="EMBL" id="REGN01000043">
    <property type="protein sequence ID" value="RNA44930.1"/>
    <property type="molecule type" value="Genomic_DNA"/>
</dbReference>
<name>A0A3M7TAA4_BRAPC</name>
<accession>A0A3M7TAA4</accession>
<dbReference type="PANTHER" id="PTHR19969">
    <property type="entry name" value="SH2-SH3 ADAPTOR PROTEIN-RELATED"/>
    <property type="match status" value="1"/>
</dbReference>
<dbReference type="GO" id="GO:0016477">
    <property type="term" value="P:cell migration"/>
    <property type="evidence" value="ECO:0007669"/>
    <property type="project" value="TreeGrafter"/>
</dbReference>
<evidence type="ECO:0000256" key="1">
    <source>
        <dbReference type="ARBA" id="ARBA00022443"/>
    </source>
</evidence>
<dbReference type="Pfam" id="PF00017">
    <property type="entry name" value="SH2"/>
    <property type="match status" value="1"/>
</dbReference>
<evidence type="ECO:0000259" key="7">
    <source>
        <dbReference type="PROSITE" id="PS50002"/>
    </source>
</evidence>
<dbReference type="PROSITE" id="PS50001">
    <property type="entry name" value="SH2"/>
    <property type="match status" value="1"/>
</dbReference>
<feature type="domain" description="SH3" evidence="7">
    <location>
        <begin position="127"/>
        <end position="190"/>
    </location>
</feature>
<dbReference type="GO" id="GO:0005737">
    <property type="term" value="C:cytoplasm"/>
    <property type="evidence" value="ECO:0007669"/>
    <property type="project" value="TreeGrafter"/>
</dbReference>
<dbReference type="Pfam" id="PF07653">
    <property type="entry name" value="SH3_2"/>
    <property type="match status" value="1"/>
</dbReference>
<keyword evidence="9" id="KW-1185">Reference proteome</keyword>
<dbReference type="SMART" id="SM00326">
    <property type="entry name" value="SH3"/>
    <property type="match status" value="2"/>
</dbReference>
<gene>
    <name evidence="8" type="ORF">BpHYR1_052219</name>
</gene>
<dbReference type="STRING" id="10195.A0A3M7TAA4"/>
<dbReference type="GO" id="GO:0007167">
    <property type="term" value="P:enzyme-linked receptor protein signaling pathway"/>
    <property type="evidence" value="ECO:0007669"/>
    <property type="project" value="TreeGrafter"/>
</dbReference>
<dbReference type="EMBL" id="REGN01000043">
    <property type="protein sequence ID" value="RNA44929.1"/>
    <property type="molecule type" value="Genomic_DNA"/>
</dbReference>
<dbReference type="PRINTS" id="PR00401">
    <property type="entry name" value="SH2DOMAIN"/>
</dbReference>
<proteinExistence type="predicted"/>
<dbReference type="Proteomes" id="UP000276133">
    <property type="component" value="Unassembled WGS sequence"/>
</dbReference>
<dbReference type="GO" id="GO:0035591">
    <property type="term" value="F:signaling adaptor activity"/>
    <property type="evidence" value="ECO:0007669"/>
    <property type="project" value="TreeGrafter"/>
</dbReference>
<evidence type="ECO:0000256" key="3">
    <source>
        <dbReference type="PROSITE-ProRule" id="PRU00191"/>
    </source>
</evidence>
<dbReference type="SMART" id="SM00252">
    <property type="entry name" value="SH2"/>
    <property type="match status" value="1"/>
</dbReference>
<dbReference type="Gene3D" id="2.30.30.40">
    <property type="entry name" value="SH3 Domains"/>
    <property type="match status" value="2"/>
</dbReference>
<comment type="caution">
    <text evidence="8">The sequence shown here is derived from an EMBL/GenBank/DDBJ whole genome shotgun (WGS) entry which is preliminary data.</text>
</comment>
<dbReference type="SUPFAM" id="SSF55550">
    <property type="entry name" value="SH2 domain"/>
    <property type="match status" value="1"/>
</dbReference>
<feature type="domain" description="SH3" evidence="7">
    <location>
        <begin position="232"/>
        <end position="295"/>
    </location>
</feature>
<dbReference type="OrthoDB" id="9204160at2759"/>
<dbReference type="InterPro" id="IPR000980">
    <property type="entry name" value="SH2"/>
</dbReference>
<dbReference type="GO" id="GO:0030971">
    <property type="term" value="F:receptor tyrosine kinase binding"/>
    <property type="evidence" value="ECO:0007669"/>
    <property type="project" value="TreeGrafter"/>
</dbReference>
<dbReference type="CDD" id="cd00174">
    <property type="entry name" value="SH3"/>
    <property type="match status" value="1"/>
</dbReference>
<keyword evidence="1 4" id="KW-0728">SH3 domain</keyword>
<dbReference type="InterPro" id="IPR051184">
    <property type="entry name" value="Tyrosine-phos_adapter"/>
</dbReference>
<dbReference type="InterPro" id="IPR036860">
    <property type="entry name" value="SH2_dom_sf"/>
</dbReference>
<feature type="region of interest" description="Disordered" evidence="5">
    <location>
        <begin position="211"/>
        <end position="230"/>
    </location>
</feature>
<dbReference type="SUPFAM" id="SSF50044">
    <property type="entry name" value="SH3-domain"/>
    <property type="match status" value="2"/>
</dbReference>
<dbReference type="PRINTS" id="PR00452">
    <property type="entry name" value="SH3DOMAIN"/>
</dbReference>
<evidence type="ECO:0000256" key="5">
    <source>
        <dbReference type="SAM" id="MobiDB-lite"/>
    </source>
</evidence>
<dbReference type="InterPro" id="IPR001452">
    <property type="entry name" value="SH3_domain"/>
</dbReference>
<dbReference type="InterPro" id="IPR036028">
    <property type="entry name" value="SH3-like_dom_sf"/>
</dbReference>
<evidence type="ECO:0000256" key="2">
    <source>
        <dbReference type="ARBA" id="ARBA00022999"/>
    </source>
</evidence>
<dbReference type="Gene3D" id="3.30.505.10">
    <property type="entry name" value="SH2 domain"/>
    <property type="match status" value="1"/>
</dbReference>
<evidence type="ECO:0000313" key="9">
    <source>
        <dbReference type="Proteomes" id="UP000276133"/>
    </source>
</evidence>
<dbReference type="PANTHER" id="PTHR19969:SF5">
    <property type="entry name" value="CRK-LIKE PROTEIN"/>
    <property type="match status" value="1"/>
</dbReference>
<dbReference type="Pfam" id="PF00018">
    <property type="entry name" value="SH3_1"/>
    <property type="match status" value="1"/>
</dbReference>
<dbReference type="AlphaFoldDB" id="A0A3M7TAA4"/>